<evidence type="ECO:0000313" key="2">
    <source>
        <dbReference type="Proteomes" id="UP001501867"/>
    </source>
</evidence>
<dbReference type="Proteomes" id="UP001501867">
    <property type="component" value="Unassembled WGS sequence"/>
</dbReference>
<name>A0ABP3ERQ5_9ACTN</name>
<dbReference type="SUPFAM" id="SSF81301">
    <property type="entry name" value="Nucleotidyltransferase"/>
    <property type="match status" value="1"/>
</dbReference>
<gene>
    <name evidence="1" type="ORF">GCM10010302_10700</name>
</gene>
<dbReference type="EMBL" id="BAAABV010000009">
    <property type="protein sequence ID" value="GAA0274927.1"/>
    <property type="molecule type" value="Genomic_DNA"/>
</dbReference>
<dbReference type="InterPro" id="IPR043519">
    <property type="entry name" value="NT_sf"/>
</dbReference>
<proteinExistence type="predicted"/>
<evidence type="ECO:0000313" key="1">
    <source>
        <dbReference type="EMBL" id="GAA0274927.1"/>
    </source>
</evidence>
<keyword evidence="2" id="KW-1185">Reference proteome</keyword>
<reference evidence="2" key="1">
    <citation type="journal article" date="2019" name="Int. J. Syst. Evol. Microbiol.">
        <title>The Global Catalogue of Microorganisms (GCM) 10K type strain sequencing project: providing services to taxonomists for standard genome sequencing and annotation.</title>
        <authorList>
            <consortium name="The Broad Institute Genomics Platform"/>
            <consortium name="The Broad Institute Genome Sequencing Center for Infectious Disease"/>
            <person name="Wu L."/>
            <person name="Ma J."/>
        </authorList>
    </citation>
    <scope>NUCLEOTIDE SEQUENCE [LARGE SCALE GENOMIC DNA]</scope>
    <source>
        <strain evidence="2">JCM 4505</strain>
    </source>
</reference>
<sequence length="194" mass="21540">MATQMNIEFENVVHQLENWLARDQESATPRFRERTSYAVSPSKVLGTLLRHQVRFILFGGLAAMFHGWPGPTSDVDVMPDLRKDNRLALWRAAQDLIGRRLEELGAGGVPANPPEPLDVRDFGLGVLFNPFYPEVGGYFELLRDSVPCTIGSGTFRVASLEGVIKSMTLAARPKDQEKLPELTCLLQMTRAAGD</sequence>
<organism evidence="1 2">
    <name type="scientific">Streptomyces polychromogenes</name>
    <dbReference type="NCBI Taxonomy" id="67342"/>
    <lineage>
        <taxon>Bacteria</taxon>
        <taxon>Bacillati</taxon>
        <taxon>Actinomycetota</taxon>
        <taxon>Actinomycetes</taxon>
        <taxon>Kitasatosporales</taxon>
        <taxon>Streptomycetaceae</taxon>
        <taxon>Streptomyces</taxon>
    </lineage>
</organism>
<evidence type="ECO:0008006" key="3">
    <source>
        <dbReference type="Google" id="ProtNLM"/>
    </source>
</evidence>
<accession>A0ABP3ERQ5</accession>
<protein>
    <recommendedName>
        <fullName evidence="3">Polymerase nucleotidyl transferase domain-containing protein</fullName>
    </recommendedName>
</protein>
<comment type="caution">
    <text evidence="1">The sequence shown here is derived from an EMBL/GenBank/DDBJ whole genome shotgun (WGS) entry which is preliminary data.</text>
</comment>